<dbReference type="Proteomes" id="UP000730482">
    <property type="component" value="Unassembled WGS sequence"/>
</dbReference>
<accession>A0ABS5KZA0</accession>
<proteinExistence type="predicted"/>
<dbReference type="InterPro" id="IPR011200">
    <property type="entry name" value="UCP012608"/>
</dbReference>
<reference evidence="1 2" key="1">
    <citation type="submission" date="2020-02" db="EMBL/GenBank/DDBJ databases">
        <title>Acidophilic actinobacteria isolated from forest soil.</title>
        <authorList>
            <person name="Golinska P."/>
        </authorList>
    </citation>
    <scope>NUCLEOTIDE SEQUENCE [LARGE SCALE GENOMIC DNA]</scope>
    <source>
        <strain evidence="1 2">NL8</strain>
    </source>
</reference>
<evidence type="ECO:0000313" key="2">
    <source>
        <dbReference type="Proteomes" id="UP000730482"/>
    </source>
</evidence>
<keyword evidence="2" id="KW-1185">Reference proteome</keyword>
<gene>
    <name evidence="1" type="ORF">KGQ19_31035</name>
</gene>
<dbReference type="EMBL" id="JAAFYZ010000134">
    <property type="protein sequence ID" value="MBS2551312.1"/>
    <property type="molecule type" value="Genomic_DNA"/>
</dbReference>
<organism evidence="1 2">
    <name type="scientific">Catenulispora pinistramenti</name>
    <dbReference type="NCBI Taxonomy" id="2705254"/>
    <lineage>
        <taxon>Bacteria</taxon>
        <taxon>Bacillati</taxon>
        <taxon>Actinomycetota</taxon>
        <taxon>Actinomycetes</taxon>
        <taxon>Catenulisporales</taxon>
        <taxon>Catenulisporaceae</taxon>
        <taxon>Catenulispora</taxon>
    </lineage>
</organism>
<name>A0ABS5KZA0_9ACTN</name>
<protein>
    <submittedName>
        <fullName evidence="1">DUF2332 domain-containing protein</fullName>
    </submittedName>
</protein>
<dbReference type="Pfam" id="PF10094">
    <property type="entry name" value="DUF2332"/>
    <property type="match status" value="1"/>
</dbReference>
<comment type="caution">
    <text evidence="1">The sequence shown here is derived from an EMBL/GenBank/DDBJ whole genome shotgun (WGS) entry which is preliminary data.</text>
</comment>
<dbReference type="RefSeq" id="WP_212015684.1">
    <property type="nucleotide sequence ID" value="NZ_JAAFYZ010000134.1"/>
</dbReference>
<evidence type="ECO:0000313" key="1">
    <source>
        <dbReference type="EMBL" id="MBS2551312.1"/>
    </source>
</evidence>
<sequence length="375" mass="40590">MTDLGGTPRDLVPVFEGFHGMKAVQTSPLYEHLNTAFITEPELAAALLAAPPTERLPLLLFASVHFLLRNAPAEGDAALAAYYPSLGGSRAPDSELTGTFREFTTRRDTELRALTSTRVTQTNEARRAAMLRPALTAAQKRAGDREIALVEVGCSSGLMLLPDRYGYRYDQPDGSVLEFGDPATPELLLQAVVRGDKPVPEWLATPLRIASRVGIDRNPISADDTEQTDWLRACIWPEHLDRLARLEAALAQAREAGLDLRRGDLLDLLPAAVAEAPRDAVVVVVSSHVLPYLADADRTAFAEQVAELAATRDLMLVLNEDHRFGRVFGVEAPGSAGYVAASFVDFTAGDFTAAEAPTATALAKVDPHGTWLEWL</sequence>